<name>A0A438K3V0_VITVI</name>
<accession>A0A438K3V0</accession>
<dbReference type="EMBL" id="QGNW01000017">
    <property type="protein sequence ID" value="RVX15875.1"/>
    <property type="molecule type" value="Genomic_DNA"/>
</dbReference>
<evidence type="ECO:0000313" key="3">
    <source>
        <dbReference type="EMBL" id="RVX15875.1"/>
    </source>
</evidence>
<dbReference type="InterPro" id="IPR032451">
    <property type="entry name" value="SMARCC_C"/>
</dbReference>
<evidence type="ECO:0000256" key="1">
    <source>
        <dbReference type="SAM" id="MobiDB-lite"/>
    </source>
</evidence>
<evidence type="ECO:0000313" key="4">
    <source>
        <dbReference type="Proteomes" id="UP000288805"/>
    </source>
</evidence>
<dbReference type="AlphaFoldDB" id="A0A438K3V0"/>
<gene>
    <name evidence="3" type="primary">SWI3C_0</name>
    <name evidence="3" type="ORF">CK203_005445</name>
</gene>
<feature type="domain" description="SMARCC C-terminal" evidence="2">
    <location>
        <begin position="61"/>
        <end position="103"/>
    </location>
</feature>
<feature type="compositionally biased region" description="Polar residues" evidence="1">
    <location>
        <begin position="179"/>
        <end position="201"/>
    </location>
</feature>
<reference evidence="3 4" key="1">
    <citation type="journal article" date="2018" name="PLoS Genet.">
        <title>Population sequencing reveals clonal diversity and ancestral inbreeding in the grapevine cultivar Chardonnay.</title>
        <authorList>
            <person name="Roach M.J."/>
            <person name="Johnson D.L."/>
            <person name="Bohlmann J."/>
            <person name="van Vuuren H.J."/>
            <person name="Jones S.J."/>
            <person name="Pretorius I.S."/>
            <person name="Schmidt S.A."/>
            <person name="Borneman A.R."/>
        </authorList>
    </citation>
    <scope>NUCLEOTIDE SEQUENCE [LARGE SCALE GENOMIC DNA]</scope>
    <source>
        <strain evidence="4">cv. Chardonnay</strain>
        <tissue evidence="3">Leaf</tissue>
    </source>
</reference>
<sequence length="217" mass="23576">MKDERRCPHGELTNSSQHQDGNIAIQGSWGQNDAEVASLPVEKVRAAAKSWSCCCSDEGKTLKRLELKLKQFAEVETLLMKECEQVERARQRFAAERARIISTRFGPTGVTSPMNLPGVAPALVSNNTGNNRQQIISASPSQPSISGYGNNQQMHPHMSFMPRQPMFSFGPRLPLAAIQPSSSTPSPNAMFNNSGNSQPTLNHPMMRPVSGTSSGLG</sequence>
<feature type="region of interest" description="Disordered" evidence="1">
    <location>
        <begin position="1"/>
        <end position="24"/>
    </location>
</feature>
<proteinExistence type="predicted"/>
<evidence type="ECO:0000259" key="2">
    <source>
        <dbReference type="Pfam" id="PF16495"/>
    </source>
</evidence>
<dbReference type="Proteomes" id="UP000288805">
    <property type="component" value="Unassembled WGS sequence"/>
</dbReference>
<protein>
    <submittedName>
        <fullName evidence="3">SWI/SNF complex subunit SWI3C</fullName>
    </submittedName>
</protein>
<feature type="region of interest" description="Disordered" evidence="1">
    <location>
        <begin position="175"/>
        <end position="217"/>
    </location>
</feature>
<dbReference type="Pfam" id="PF16495">
    <property type="entry name" value="SWIRM-assoc_1"/>
    <property type="match status" value="1"/>
</dbReference>
<comment type="caution">
    <text evidence="3">The sequence shown here is derived from an EMBL/GenBank/DDBJ whole genome shotgun (WGS) entry which is preliminary data.</text>
</comment>
<organism evidence="3 4">
    <name type="scientific">Vitis vinifera</name>
    <name type="common">Grape</name>
    <dbReference type="NCBI Taxonomy" id="29760"/>
    <lineage>
        <taxon>Eukaryota</taxon>
        <taxon>Viridiplantae</taxon>
        <taxon>Streptophyta</taxon>
        <taxon>Embryophyta</taxon>
        <taxon>Tracheophyta</taxon>
        <taxon>Spermatophyta</taxon>
        <taxon>Magnoliopsida</taxon>
        <taxon>eudicotyledons</taxon>
        <taxon>Gunneridae</taxon>
        <taxon>Pentapetalae</taxon>
        <taxon>rosids</taxon>
        <taxon>Vitales</taxon>
        <taxon>Vitaceae</taxon>
        <taxon>Viteae</taxon>
        <taxon>Vitis</taxon>
    </lineage>
</organism>